<keyword evidence="2" id="KW-0997">Cell inner membrane</keyword>
<keyword evidence="2" id="KW-0802">TPR repeat</keyword>
<protein>
    <recommendedName>
        <fullName evidence="2">Lipopolysaccharide assembly protein B</fullName>
    </recommendedName>
</protein>
<keyword evidence="2" id="KW-0472">Membrane</keyword>
<dbReference type="EMBL" id="JBHLXE010000048">
    <property type="protein sequence ID" value="MFC0179415.1"/>
    <property type="molecule type" value="Genomic_DNA"/>
</dbReference>
<comment type="subcellular location">
    <subcellularLocation>
        <location evidence="2">Cell inner membrane</location>
        <topology evidence="2">Single-pass membrane protein</topology>
        <orientation evidence="2">Cytoplasmic side</orientation>
    </subcellularLocation>
</comment>
<proteinExistence type="inferred from homology"/>
<evidence type="ECO:0000313" key="4">
    <source>
        <dbReference type="EMBL" id="MFC0179415.1"/>
    </source>
</evidence>
<comment type="caution">
    <text evidence="4">The sequence shown here is derived from an EMBL/GenBank/DDBJ whole genome shotgun (WGS) entry which is preliminary data.</text>
</comment>
<keyword evidence="5" id="KW-1185">Reference proteome</keyword>
<reference evidence="4 5" key="1">
    <citation type="submission" date="2024-09" db="EMBL/GenBank/DDBJ databases">
        <authorList>
            <person name="Sun Q."/>
            <person name="Mori K."/>
        </authorList>
    </citation>
    <scope>NUCLEOTIDE SEQUENCE [LARGE SCALE GENOMIC DNA]</scope>
    <source>
        <strain evidence="4 5">CCM 8545</strain>
    </source>
</reference>
<evidence type="ECO:0000313" key="5">
    <source>
        <dbReference type="Proteomes" id="UP001589758"/>
    </source>
</evidence>
<dbReference type="SUPFAM" id="SSF48452">
    <property type="entry name" value="TPR-like"/>
    <property type="match status" value="1"/>
</dbReference>
<dbReference type="InterPro" id="IPR030865">
    <property type="entry name" value="LapB"/>
</dbReference>
<name>A0ABV6C8Z2_9GAMM</name>
<dbReference type="InterPro" id="IPR041166">
    <property type="entry name" value="Rubredoxin_2"/>
</dbReference>
<feature type="domain" description="LapB rubredoxin metal binding" evidence="3">
    <location>
        <begin position="378"/>
        <end position="403"/>
    </location>
</feature>
<keyword evidence="2" id="KW-0812">Transmembrane</keyword>
<dbReference type="SMART" id="SM00028">
    <property type="entry name" value="TPR"/>
    <property type="match status" value="5"/>
</dbReference>
<gene>
    <name evidence="2" type="primary">lapB</name>
    <name evidence="4" type="ORF">ACFFIT_04805</name>
</gene>
<organism evidence="4 5">
    <name type="scientific">Thorsellia kenyensis</name>
    <dbReference type="NCBI Taxonomy" id="1549888"/>
    <lineage>
        <taxon>Bacteria</taxon>
        <taxon>Pseudomonadati</taxon>
        <taxon>Pseudomonadota</taxon>
        <taxon>Gammaproteobacteria</taxon>
        <taxon>Enterobacterales</taxon>
        <taxon>Thorselliaceae</taxon>
        <taxon>Thorsellia</taxon>
    </lineage>
</organism>
<comment type="similarity">
    <text evidence="2">Belongs to the LapB family.</text>
</comment>
<accession>A0ABV6C8Z2</accession>
<sequence length="412" mass="47561">MLELLFLLLPIAVAYGWYMGKRSVKYEKQSDEERISKNIVNGINFLLSDQKEQALELFSALAKEKGDDFEAHLTLGNLLRTRGQIDSALQIHESILASDALTFEQRLLAKEHLGKTYLQAGLLDRAETIFNSLLDEDDYKIHASKQLLTIHQSTSEWDKALIYAKNLLKTDGDYYETIISQIYCELATIQLNNKNHIGAVDNLKYALKIDNRCARASLMLAKIFREFNSPYIALFFYQKILEQDELILLDSLEIIINCYTELNADIESIDEHSKFLSRLDLKPEDIKIMSLLDFLHNIVEQDIGSEAHIFYVNFLREKDQLNAAIEHLKKSIFKRPTLKLLKLFIELQIESQSNANTHTSLMILRDIINEQIMKKPKYRCRGCGFASHTLYWHCPSCKQWASIYLIKGIDGQ</sequence>
<dbReference type="Proteomes" id="UP001589758">
    <property type="component" value="Unassembled WGS sequence"/>
</dbReference>
<dbReference type="InterPro" id="IPR019734">
    <property type="entry name" value="TPR_rpt"/>
</dbReference>
<dbReference type="Pfam" id="PF18073">
    <property type="entry name" value="Zn_ribbon_LapB"/>
    <property type="match status" value="1"/>
</dbReference>
<evidence type="ECO:0000259" key="3">
    <source>
        <dbReference type="Pfam" id="PF18073"/>
    </source>
</evidence>
<feature type="binding site" evidence="2">
    <location>
        <position position="383"/>
    </location>
    <ligand>
        <name>Fe cation</name>
        <dbReference type="ChEBI" id="CHEBI:24875"/>
    </ligand>
</feature>
<dbReference type="HAMAP" id="MF_00994">
    <property type="entry name" value="LPS_assembly_LapB"/>
    <property type="match status" value="1"/>
</dbReference>
<keyword evidence="2" id="KW-0408">Iron</keyword>
<feature type="binding site" evidence="2">
    <location>
        <position position="397"/>
    </location>
    <ligand>
        <name>Fe cation</name>
        <dbReference type="ChEBI" id="CHEBI:24875"/>
    </ligand>
</feature>
<dbReference type="RefSeq" id="WP_385876517.1">
    <property type="nucleotide sequence ID" value="NZ_JBHLXE010000048.1"/>
</dbReference>
<keyword evidence="2" id="KW-1133">Transmembrane helix</keyword>
<feature type="binding site" evidence="2">
    <location>
        <position position="394"/>
    </location>
    <ligand>
        <name>Fe cation</name>
        <dbReference type="ChEBI" id="CHEBI:24875"/>
    </ligand>
</feature>
<keyword evidence="1 2" id="KW-0479">Metal-binding</keyword>
<comment type="function">
    <text evidence="2">Modulates cellular lipopolysaccharide (LPS) levels by regulating LpxC, which is involved in lipid A biosynthesis. May act by modulating the proteolytic activity of FtsH towards LpxC. May also coordinate assembly of proteins involved in LPS synthesis at the plasma membrane.</text>
</comment>
<feature type="topological domain" description="Cytoplasmic" evidence="2">
    <location>
        <begin position="21"/>
        <end position="412"/>
    </location>
</feature>
<evidence type="ECO:0000256" key="1">
    <source>
        <dbReference type="ARBA" id="ARBA00022723"/>
    </source>
</evidence>
<dbReference type="InterPro" id="IPR011990">
    <property type="entry name" value="TPR-like_helical_dom_sf"/>
</dbReference>
<dbReference type="Gene3D" id="1.25.40.10">
    <property type="entry name" value="Tetratricopeptide repeat domain"/>
    <property type="match status" value="1"/>
</dbReference>
<feature type="binding site" evidence="2">
    <location>
        <position position="380"/>
    </location>
    <ligand>
        <name>Fe cation</name>
        <dbReference type="ChEBI" id="CHEBI:24875"/>
    </ligand>
</feature>
<keyword evidence="2" id="KW-1003">Cell membrane</keyword>
<keyword evidence="2" id="KW-0677">Repeat</keyword>
<evidence type="ECO:0000256" key="2">
    <source>
        <dbReference type="HAMAP-Rule" id="MF_00994"/>
    </source>
</evidence>